<name>A0A4P9VX56_9FUNG</name>
<organism evidence="5 6">
    <name type="scientific">Blyttiomyces helicus</name>
    <dbReference type="NCBI Taxonomy" id="388810"/>
    <lineage>
        <taxon>Eukaryota</taxon>
        <taxon>Fungi</taxon>
        <taxon>Fungi incertae sedis</taxon>
        <taxon>Chytridiomycota</taxon>
        <taxon>Chytridiomycota incertae sedis</taxon>
        <taxon>Chytridiomycetes</taxon>
        <taxon>Chytridiomycetes incertae sedis</taxon>
        <taxon>Blyttiomyces</taxon>
    </lineage>
</organism>
<dbReference type="Proteomes" id="UP000269721">
    <property type="component" value="Unassembled WGS sequence"/>
</dbReference>
<keyword evidence="2" id="KW-0175">Coiled coil</keyword>
<proteinExistence type="inferred from homology"/>
<dbReference type="AlphaFoldDB" id="A0A4P9VX56"/>
<evidence type="ECO:0000256" key="2">
    <source>
        <dbReference type="ARBA" id="ARBA00023054"/>
    </source>
</evidence>
<feature type="compositionally biased region" description="Acidic residues" evidence="3">
    <location>
        <begin position="52"/>
        <end position="63"/>
    </location>
</feature>
<evidence type="ECO:0000256" key="1">
    <source>
        <dbReference type="ARBA" id="ARBA00010126"/>
    </source>
</evidence>
<sequence>MSNPPPAGPRKFGLFLKPKPTPAPTPTLPKLTLQKRAPRANPLRASSALSDSDNDEADSDEGGADVPISDLSAAGIDRQAAAAEQKKVNRELRVVQAQRSLRAEEAQRKALEEDPTVFDYDGVYDQIKAAEDAVKKERDNPDGTARKKGG</sequence>
<dbReference type="PANTHER" id="PTHR30060">
    <property type="entry name" value="INNER MEMBRANE PROTEIN"/>
    <property type="match status" value="1"/>
</dbReference>
<protein>
    <recommendedName>
        <fullName evidence="4">Nuclear speckle splicing regulatory protein 1 N-terminal domain-containing protein</fullName>
    </recommendedName>
</protein>
<evidence type="ECO:0000259" key="4">
    <source>
        <dbReference type="Pfam" id="PF09745"/>
    </source>
</evidence>
<dbReference type="PANTHER" id="PTHR30060:SF0">
    <property type="entry name" value="COILED-COIL PROTEIN (DUF2040)-RELATED"/>
    <property type="match status" value="1"/>
</dbReference>
<feature type="region of interest" description="Disordered" evidence="3">
    <location>
        <begin position="131"/>
        <end position="150"/>
    </location>
</feature>
<keyword evidence="6" id="KW-1185">Reference proteome</keyword>
<evidence type="ECO:0000256" key="3">
    <source>
        <dbReference type="SAM" id="MobiDB-lite"/>
    </source>
</evidence>
<gene>
    <name evidence="5" type="ORF">BDK51DRAFT_45629</name>
</gene>
<dbReference type="EMBL" id="ML001988">
    <property type="protein sequence ID" value="RKO82860.1"/>
    <property type="molecule type" value="Genomic_DNA"/>
</dbReference>
<comment type="similarity">
    <text evidence="1">Belongs to the NSRP1 family.</text>
</comment>
<evidence type="ECO:0000313" key="6">
    <source>
        <dbReference type="Proteomes" id="UP000269721"/>
    </source>
</evidence>
<dbReference type="OrthoDB" id="446635at2759"/>
<dbReference type="InterPro" id="IPR018612">
    <property type="entry name" value="NSRP1_N"/>
</dbReference>
<reference evidence="6" key="1">
    <citation type="journal article" date="2018" name="Nat. Microbiol.">
        <title>Leveraging single-cell genomics to expand the fungal tree of life.</title>
        <authorList>
            <person name="Ahrendt S.R."/>
            <person name="Quandt C.A."/>
            <person name="Ciobanu D."/>
            <person name="Clum A."/>
            <person name="Salamov A."/>
            <person name="Andreopoulos B."/>
            <person name="Cheng J.F."/>
            <person name="Woyke T."/>
            <person name="Pelin A."/>
            <person name="Henrissat B."/>
            <person name="Reynolds N.K."/>
            <person name="Benny G.L."/>
            <person name="Smith M.E."/>
            <person name="James T.Y."/>
            <person name="Grigoriev I.V."/>
        </authorList>
    </citation>
    <scope>NUCLEOTIDE SEQUENCE [LARGE SCALE GENOMIC DNA]</scope>
</reference>
<dbReference type="Pfam" id="PF09745">
    <property type="entry name" value="NSRP1_N"/>
    <property type="match status" value="1"/>
</dbReference>
<evidence type="ECO:0000313" key="5">
    <source>
        <dbReference type="EMBL" id="RKO82860.1"/>
    </source>
</evidence>
<dbReference type="GO" id="GO:0000381">
    <property type="term" value="P:regulation of alternative mRNA splicing, via spliceosome"/>
    <property type="evidence" value="ECO:0007669"/>
    <property type="project" value="InterPro"/>
</dbReference>
<feature type="domain" description="Nuclear speckle splicing regulatory protein 1 N-terminal" evidence="4">
    <location>
        <begin position="104"/>
        <end position="140"/>
    </location>
</feature>
<feature type="region of interest" description="Disordered" evidence="3">
    <location>
        <begin position="1"/>
        <end position="71"/>
    </location>
</feature>
<accession>A0A4P9VX56</accession>